<proteinExistence type="predicted"/>
<feature type="domain" description="Ribosomal protein eL8/eL30/eS12/Gadd45" evidence="1">
    <location>
        <begin position="6"/>
        <end position="91"/>
    </location>
</feature>
<dbReference type="InterPro" id="IPR004038">
    <property type="entry name" value="Ribosomal_eL8/eL30/eS12/Gad45"/>
</dbReference>
<organism evidence="2 3">
    <name type="scientific">Megasphaera lornae</name>
    <dbReference type="NCBI Taxonomy" id="1000568"/>
    <lineage>
        <taxon>Bacteria</taxon>
        <taxon>Bacillati</taxon>
        <taxon>Bacillota</taxon>
        <taxon>Negativicutes</taxon>
        <taxon>Veillonellales</taxon>
        <taxon>Veillonellaceae</taxon>
        <taxon>Megasphaera</taxon>
    </lineage>
</organism>
<comment type="caution">
    <text evidence="2">The sequence shown here is derived from an EMBL/GenBank/DDBJ whole genome shotgun (WGS) entry which is preliminary data.</text>
</comment>
<evidence type="ECO:0000313" key="2">
    <source>
        <dbReference type="EMBL" id="EGL40258.1"/>
    </source>
</evidence>
<dbReference type="InterPro" id="IPR029064">
    <property type="entry name" value="Ribosomal_eL30-like_sf"/>
</dbReference>
<evidence type="ECO:0000313" key="3">
    <source>
        <dbReference type="Proteomes" id="UP000004018"/>
    </source>
</evidence>
<dbReference type="EMBL" id="AFIJ01000029">
    <property type="protein sequence ID" value="EGL40258.1"/>
    <property type="molecule type" value="Genomic_DNA"/>
</dbReference>
<accession>A0ABN0CZZ8</accession>
<reference evidence="2 3" key="1">
    <citation type="submission" date="2011-04" db="EMBL/GenBank/DDBJ databases">
        <authorList>
            <person name="Harkins D.M."/>
            <person name="Madupu R."/>
            <person name="Durkin A.S."/>
            <person name="Torralba M."/>
            <person name="Methe B."/>
            <person name="Sutton G.G."/>
            <person name="Nelson K.E."/>
        </authorList>
    </citation>
    <scope>NUCLEOTIDE SEQUENCE [LARGE SCALE GENOMIC DNA]</scope>
    <source>
        <strain evidence="2 3">UPII 199-6</strain>
    </source>
</reference>
<evidence type="ECO:0000259" key="1">
    <source>
        <dbReference type="Pfam" id="PF01248"/>
    </source>
</evidence>
<keyword evidence="2" id="KW-0687">Ribonucleoprotein</keyword>
<dbReference type="Gene3D" id="3.30.1330.30">
    <property type="match status" value="1"/>
</dbReference>
<sequence length="104" mass="11701">MTGREKILNLLGIAYRARKVLCGDFAVSAYVQKSKVPLLFLASDSGKDNREKYRHWCAQKNITIIDIYTKEELGRAAGNKYHVVIGVTDAGLARAMRKERQAMV</sequence>
<name>A0ABN0CZZ8_9FIRM</name>
<protein>
    <submittedName>
        <fullName evidence="2">Ribosomal protein L7Ae</fullName>
    </submittedName>
</protein>
<dbReference type="RefSeq" id="WP_007391121.1">
    <property type="nucleotide sequence ID" value="NZ_AFIJ01000029.1"/>
</dbReference>
<dbReference type="SUPFAM" id="SSF55315">
    <property type="entry name" value="L30e-like"/>
    <property type="match status" value="1"/>
</dbReference>
<gene>
    <name evidence="2" type="ORF">HMPREF1039_0739</name>
</gene>
<dbReference type="GO" id="GO:0005840">
    <property type="term" value="C:ribosome"/>
    <property type="evidence" value="ECO:0007669"/>
    <property type="project" value="UniProtKB-KW"/>
</dbReference>
<keyword evidence="3" id="KW-1185">Reference proteome</keyword>
<dbReference type="Pfam" id="PF01248">
    <property type="entry name" value="Ribosomal_L7Ae"/>
    <property type="match status" value="1"/>
</dbReference>
<keyword evidence="2" id="KW-0689">Ribosomal protein</keyword>
<dbReference type="Proteomes" id="UP000004018">
    <property type="component" value="Unassembled WGS sequence"/>
</dbReference>